<dbReference type="GeneID" id="81120452"/>
<dbReference type="Pfam" id="PF25927">
    <property type="entry name" value="DUF7972"/>
    <property type="match status" value="1"/>
</dbReference>
<keyword evidence="1" id="KW-0812">Transmembrane</keyword>
<evidence type="ECO:0008006" key="4">
    <source>
        <dbReference type="Google" id="ProtNLM"/>
    </source>
</evidence>
<keyword evidence="1" id="KW-1133">Transmembrane helix</keyword>
<dbReference type="Proteomes" id="UP001596368">
    <property type="component" value="Unassembled WGS sequence"/>
</dbReference>
<comment type="caution">
    <text evidence="2">The sequence shown here is derived from an EMBL/GenBank/DDBJ whole genome shotgun (WGS) entry which is preliminary data.</text>
</comment>
<proteinExistence type="predicted"/>
<keyword evidence="1" id="KW-0472">Membrane</keyword>
<dbReference type="InterPro" id="IPR058278">
    <property type="entry name" value="DUF7972"/>
</dbReference>
<evidence type="ECO:0000313" key="2">
    <source>
        <dbReference type="EMBL" id="MFC7137483.1"/>
    </source>
</evidence>
<evidence type="ECO:0000256" key="1">
    <source>
        <dbReference type="SAM" id="Phobius"/>
    </source>
</evidence>
<dbReference type="RefSeq" id="WP_284013318.1">
    <property type="nucleotide sequence ID" value="NZ_CP126156.1"/>
</dbReference>
<feature type="transmembrane region" description="Helical" evidence="1">
    <location>
        <begin position="64"/>
        <end position="87"/>
    </location>
</feature>
<feature type="transmembrane region" description="Helical" evidence="1">
    <location>
        <begin position="31"/>
        <end position="52"/>
    </location>
</feature>
<accession>A0ABD5XQX9</accession>
<gene>
    <name evidence="2" type="ORF">ACFQRB_15675</name>
</gene>
<evidence type="ECO:0000313" key="3">
    <source>
        <dbReference type="Proteomes" id="UP001596368"/>
    </source>
</evidence>
<organism evidence="2 3">
    <name type="scientific">Halobaculum litoreum</name>
    <dbReference type="NCBI Taxonomy" id="3031998"/>
    <lineage>
        <taxon>Archaea</taxon>
        <taxon>Methanobacteriati</taxon>
        <taxon>Methanobacteriota</taxon>
        <taxon>Stenosarchaea group</taxon>
        <taxon>Halobacteria</taxon>
        <taxon>Halobacteriales</taxon>
        <taxon>Haloferacaceae</taxon>
        <taxon>Halobaculum</taxon>
    </lineage>
</organism>
<protein>
    <recommendedName>
        <fullName evidence="4">ABC-2 type transport system permease protein</fullName>
    </recommendedName>
</protein>
<name>A0ABD5XQX9_9EURY</name>
<sequence length="114" mass="12275">MEEALQRFAAAREFVKSLYFEREFARLARDLLLVSIPVIVCISYVILAVDVARLDGTVLGLPTVLVFMTAAYAVSLAPFMTLAAYVLRAATVALRTLSAGPFVLGTAGAFADDE</sequence>
<reference evidence="2 3" key="1">
    <citation type="journal article" date="2019" name="Int. J. Syst. Evol. Microbiol.">
        <title>The Global Catalogue of Microorganisms (GCM) 10K type strain sequencing project: providing services to taxonomists for standard genome sequencing and annotation.</title>
        <authorList>
            <consortium name="The Broad Institute Genomics Platform"/>
            <consortium name="The Broad Institute Genome Sequencing Center for Infectious Disease"/>
            <person name="Wu L."/>
            <person name="Ma J."/>
        </authorList>
    </citation>
    <scope>NUCLEOTIDE SEQUENCE [LARGE SCALE GENOMIC DNA]</scope>
    <source>
        <strain evidence="2 3">DT92</strain>
    </source>
</reference>
<keyword evidence="3" id="KW-1185">Reference proteome</keyword>
<dbReference type="EMBL" id="JBHSZG010000001">
    <property type="protein sequence ID" value="MFC7137483.1"/>
    <property type="molecule type" value="Genomic_DNA"/>
</dbReference>
<dbReference type="AlphaFoldDB" id="A0ABD5XQX9"/>